<dbReference type="RefSeq" id="WP_105041515.1">
    <property type="nucleotide sequence ID" value="NZ_PPSL01000016.1"/>
</dbReference>
<dbReference type="SUPFAM" id="SSF143456">
    <property type="entry name" value="VC0467-like"/>
    <property type="match status" value="1"/>
</dbReference>
<dbReference type="InterPro" id="IPR003774">
    <property type="entry name" value="AlgH-like"/>
</dbReference>
<dbReference type="OrthoDB" id="9807486at2"/>
<dbReference type="EMBL" id="PPSL01000016">
    <property type="protein sequence ID" value="PQJ08718.1"/>
    <property type="molecule type" value="Genomic_DNA"/>
</dbReference>
<dbReference type="Pfam" id="PF02622">
    <property type="entry name" value="DUF179"/>
    <property type="match status" value="1"/>
</dbReference>
<evidence type="ECO:0000313" key="3">
    <source>
        <dbReference type="EMBL" id="PQJ08718.1"/>
    </source>
</evidence>
<dbReference type="AlphaFoldDB" id="A0A2S7SPS3"/>
<comment type="caution">
    <text evidence="3">The sequence shown here is derived from an EMBL/GenBank/DDBJ whole genome shotgun (WGS) entry which is preliminary data.</text>
</comment>
<evidence type="ECO:0000256" key="2">
    <source>
        <dbReference type="HAMAP-Rule" id="MF_00758"/>
    </source>
</evidence>
<name>A0A2S7SPS3_9BACT</name>
<dbReference type="HAMAP" id="MF_00758">
    <property type="entry name" value="UPF0301"/>
    <property type="match status" value="1"/>
</dbReference>
<proteinExistence type="inferred from homology"/>
<dbReference type="GO" id="GO:0005829">
    <property type="term" value="C:cytosol"/>
    <property type="evidence" value="ECO:0007669"/>
    <property type="project" value="TreeGrafter"/>
</dbReference>
<gene>
    <name evidence="3" type="ORF">CJD36_022765</name>
</gene>
<dbReference type="PANTHER" id="PTHR30327:SF1">
    <property type="entry name" value="UPF0301 PROTEIN YQGE"/>
    <property type="match status" value="1"/>
</dbReference>
<protein>
    <recommendedName>
        <fullName evidence="2">UPF0301 protein CJD36_022765</fullName>
    </recommendedName>
</protein>
<dbReference type="Proteomes" id="UP000239872">
    <property type="component" value="Unassembled WGS sequence"/>
</dbReference>
<comment type="similarity">
    <text evidence="1 2">Belongs to the UPF0301 (AlgH) family.</text>
</comment>
<organism evidence="3 4">
    <name type="scientific">Flavipsychrobacter stenotrophus</name>
    <dbReference type="NCBI Taxonomy" id="2077091"/>
    <lineage>
        <taxon>Bacteria</taxon>
        <taxon>Pseudomonadati</taxon>
        <taxon>Bacteroidota</taxon>
        <taxon>Chitinophagia</taxon>
        <taxon>Chitinophagales</taxon>
        <taxon>Chitinophagaceae</taxon>
        <taxon>Flavipsychrobacter</taxon>
    </lineage>
</organism>
<evidence type="ECO:0000313" key="4">
    <source>
        <dbReference type="Proteomes" id="UP000239872"/>
    </source>
</evidence>
<keyword evidence="4" id="KW-1185">Reference proteome</keyword>
<sequence length="195" mass="21587">MDFIYPNDKAPKIPPAKGKLLIAAPFLSDPDFSRSVVLLCEHTEEGTIGFVLNQPTALTLGDLLADQLLFMPPMAIYQGGPVQPDTLHILHRMPDVLGGIPVSPGVYWGGSYETLKKIVQEGNYEEKDLRLFMGYSGWSEGQLEREVTGNTWLVGDPTDELLFETEPHLVWKAAISSLGKNYSFLANMPIDPQLN</sequence>
<evidence type="ECO:0000256" key="1">
    <source>
        <dbReference type="ARBA" id="ARBA00009600"/>
    </source>
</evidence>
<dbReference type="PANTHER" id="PTHR30327">
    <property type="entry name" value="UNCHARACTERIZED PROTEIN YQGE"/>
    <property type="match status" value="1"/>
</dbReference>
<dbReference type="Gene3D" id="3.40.1740.10">
    <property type="entry name" value="VC0467-like"/>
    <property type="match status" value="1"/>
</dbReference>
<accession>A0A2S7SPS3</accession>
<reference evidence="3 4" key="1">
    <citation type="submission" date="2018-01" db="EMBL/GenBank/DDBJ databases">
        <title>A novel member of the phylum Bacteroidetes isolated from glacier ice.</title>
        <authorList>
            <person name="Liu Q."/>
            <person name="Xin Y.-H."/>
        </authorList>
    </citation>
    <scope>NUCLEOTIDE SEQUENCE [LARGE SCALE GENOMIC DNA]</scope>
    <source>
        <strain evidence="3 4">RB1R16</strain>
    </source>
</reference>